<dbReference type="PROSITE" id="PS50824">
    <property type="entry name" value="DAPIN"/>
    <property type="match status" value="1"/>
</dbReference>
<dbReference type="AlphaFoldDB" id="A0AAN8KK87"/>
<organism evidence="3 4">
    <name type="scientific">Coregonus suidteri</name>
    <dbReference type="NCBI Taxonomy" id="861788"/>
    <lineage>
        <taxon>Eukaryota</taxon>
        <taxon>Metazoa</taxon>
        <taxon>Chordata</taxon>
        <taxon>Craniata</taxon>
        <taxon>Vertebrata</taxon>
        <taxon>Euteleostomi</taxon>
        <taxon>Actinopterygii</taxon>
        <taxon>Neopterygii</taxon>
        <taxon>Teleostei</taxon>
        <taxon>Protacanthopterygii</taxon>
        <taxon>Salmoniformes</taxon>
        <taxon>Salmonidae</taxon>
        <taxon>Coregoninae</taxon>
        <taxon>Coregonus</taxon>
    </lineage>
</organism>
<proteinExistence type="predicted"/>
<dbReference type="Gene3D" id="1.10.533.10">
    <property type="entry name" value="Death Domain, Fas"/>
    <property type="match status" value="1"/>
</dbReference>
<dbReference type="InterPro" id="IPR011029">
    <property type="entry name" value="DEATH-like_dom_sf"/>
</dbReference>
<protein>
    <recommendedName>
        <fullName evidence="2">Pyrin domain-containing protein</fullName>
    </recommendedName>
</protein>
<dbReference type="SUPFAM" id="SSF47986">
    <property type="entry name" value="DEATH domain"/>
    <property type="match status" value="1"/>
</dbReference>
<dbReference type="EMBL" id="JAGTTL010000037">
    <property type="protein sequence ID" value="KAK6293078.1"/>
    <property type="molecule type" value="Genomic_DNA"/>
</dbReference>
<feature type="coiled-coil region" evidence="1">
    <location>
        <begin position="174"/>
        <end position="231"/>
    </location>
</feature>
<evidence type="ECO:0000256" key="1">
    <source>
        <dbReference type="SAM" id="Coils"/>
    </source>
</evidence>
<keyword evidence="4" id="KW-1185">Reference proteome</keyword>
<gene>
    <name evidence="3" type="ORF">J4Q44_G00365790</name>
</gene>
<accession>A0AAN8KK87</accession>
<sequence>MQPGRVGKSVPELLLFTLEELKKGDFQRFKWPLNNSVLDGFCHIPKAQLEHTEREDTVDIMVQAYELKGVVRMSLEILRKMNLNILAERLQTESLSGILSSCYVVIASVKPVCKNTGERRKERNVLFAGEEMQKVQQDQSCSVVCTEELQTALKPLQEKLEDLNIIKQTCDQTAEHIKSQAQTTERQIREAFENLHQFLQEEEDARIAALREEEEQKSQLMRQKIEEISRDIITFRHTQSHP</sequence>
<dbReference type="SMART" id="SM01289">
    <property type="entry name" value="PYRIN"/>
    <property type="match status" value="1"/>
</dbReference>
<feature type="domain" description="Pyrin" evidence="2">
    <location>
        <begin position="1"/>
        <end position="96"/>
    </location>
</feature>
<comment type="caution">
    <text evidence="3">The sequence shown here is derived from an EMBL/GenBank/DDBJ whole genome shotgun (WGS) entry which is preliminary data.</text>
</comment>
<dbReference type="Proteomes" id="UP001356427">
    <property type="component" value="Unassembled WGS sequence"/>
</dbReference>
<dbReference type="InterPro" id="IPR004020">
    <property type="entry name" value="DAPIN"/>
</dbReference>
<evidence type="ECO:0000313" key="4">
    <source>
        <dbReference type="Proteomes" id="UP001356427"/>
    </source>
</evidence>
<name>A0AAN8KK87_9TELE</name>
<evidence type="ECO:0000313" key="3">
    <source>
        <dbReference type="EMBL" id="KAK6293078.1"/>
    </source>
</evidence>
<keyword evidence="1" id="KW-0175">Coiled coil</keyword>
<evidence type="ECO:0000259" key="2">
    <source>
        <dbReference type="PROSITE" id="PS50824"/>
    </source>
</evidence>
<dbReference type="Pfam" id="PF02758">
    <property type="entry name" value="PYRIN"/>
    <property type="match status" value="1"/>
</dbReference>
<reference evidence="3 4" key="1">
    <citation type="submission" date="2021-04" db="EMBL/GenBank/DDBJ databases">
        <authorList>
            <person name="De Guttry C."/>
            <person name="Zahm M."/>
            <person name="Klopp C."/>
            <person name="Cabau C."/>
            <person name="Louis A."/>
            <person name="Berthelot C."/>
            <person name="Parey E."/>
            <person name="Roest Crollius H."/>
            <person name="Montfort J."/>
            <person name="Robinson-Rechavi M."/>
            <person name="Bucao C."/>
            <person name="Bouchez O."/>
            <person name="Gislard M."/>
            <person name="Lluch J."/>
            <person name="Milhes M."/>
            <person name="Lampietro C."/>
            <person name="Lopez Roques C."/>
            <person name="Donnadieu C."/>
            <person name="Braasch I."/>
            <person name="Desvignes T."/>
            <person name="Postlethwait J."/>
            <person name="Bobe J."/>
            <person name="Wedekind C."/>
            <person name="Guiguen Y."/>
        </authorList>
    </citation>
    <scope>NUCLEOTIDE SEQUENCE [LARGE SCALE GENOMIC DNA]</scope>
    <source>
        <strain evidence="3">Cs_M1</strain>
        <tissue evidence="3">Blood</tissue>
    </source>
</reference>